<dbReference type="RefSeq" id="WP_227564194.1">
    <property type="nucleotide sequence ID" value="NZ_CP101989.1"/>
</dbReference>
<name>A0ABY5K6K8_9CELL</name>
<comment type="subcellular location">
    <subcellularLocation>
        <location evidence="1">Cell membrane</location>
        <topology evidence="1">Multi-pass membrane protein</topology>
    </subcellularLocation>
</comment>
<feature type="transmembrane region" description="Helical" evidence="7">
    <location>
        <begin position="477"/>
        <end position="495"/>
    </location>
</feature>
<evidence type="ECO:0000256" key="4">
    <source>
        <dbReference type="ARBA" id="ARBA00022989"/>
    </source>
</evidence>
<feature type="transmembrane region" description="Helical" evidence="7">
    <location>
        <begin position="1020"/>
        <end position="1047"/>
    </location>
</feature>
<feature type="domain" description="ABC3 transporter permease C-terminal" evidence="8">
    <location>
        <begin position="984"/>
        <end position="1098"/>
    </location>
</feature>
<keyword evidence="10" id="KW-1185">Reference proteome</keyword>
<keyword evidence="5 7" id="KW-0472">Membrane</keyword>
<organism evidence="9 10">
    <name type="scientific">Cellulomonas wangsupingiae</name>
    <dbReference type="NCBI Taxonomy" id="2968085"/>
    <lineage>
        <taxon>Bacteria</taxon>
        <taxon>Bacillati</taxon>
        <taxon>Actinomycetota</taxon>
        <taxon>Actinomycetes</taxon>
        <taxon>Micrococcales</taxon>
        <taxon>Cellulomonadaceae</taxon>
        <taxon>Cellulomonas</taxon>
    </lineage>
</organism>
<feature type="transmembrane region" description="Helical" evidence="7">
    <location>
        <begin position="435"/>
        <end position="457"/>
    </location>
</feature>
<evidence type="ECO:0000256" key="7">
    <source>
        <dbReference type="SAM" id="Phobius"/>
    </source>
</evidence>
<feature type="transmembrane region" description="Helical" evidence="7">
    <location>
        <begin position="306"/>
        <end position="330"/>
    </location>
</feature>
<evidence type="ECO:0000313" key="10">
    <source>
        <dbReference type="Proteomes" id="UP001317322"/>
    </source>
</evidence>
<accession>A0ABY5K6K8</accession>
<dbReference type="EMBL" id="CP101989">
    <property type="protein sequence ID" value="UUI66076.1"/>
    <property type="molecule type" value="Genomic_DNA"/>
</dbReference>
<keyword evidence="2" id="KW-1003">Cell membrane</keyword>
<evidence type="ECO:0000256" key="5">
    <source>
        <dbReference type="ARBA" id="ARBA00023136"/>
    </source>
</evidence>
<proteinExistence type="inferred from homology"/>
<evidence type="ECO:0000256" key="2">
    <source>
        <dbReference type="ARBA" id="ARBA00022475"/>
    </source>
</evidence>
<keyword evidence="3 7" id="KW-0812">Transmembrane</keyword>
<keyword evidence="4 7" id="KW-1133">Transmembrane helix</keyword>
<dbReference type="PANTHER" id="PTHR30572">
    <property type="entry name" value="MEMBRANE COMPONENT OF TRANSPORTER-RELATED"/>
    <property type="match status" value="1"/>
</dbReference>
<evidence type="ECO:0000256" key="6">
    <source>
        <dbReference type="ARBA" id="ARBA00038076"/>
    </source>
</evidence>
<evidence type="ECO:0000259" key="8">
    <source>
        <dbReference type="Pfam" id="PF02687"/>
    </source>
</evidence>
<dbReference type="InterPro" id="IPR050250">
    <property type="entry name" value="Macrolide_Exporter_MacB"/>
</dbReference>
<comment type="similarity">
    <text evidence="6">Belongs to the ABC-4 integral membrane protein family.</text>
</comment>
<dbReference type="Proteomes" id="UP001317322">
    <property type="component" value="Chromosome"/>
</dbReference>
<dbReference type="Pfam" id="PF02687">
    <property type="entry name" value="FtsX"/>
    <property type="match status" value="1"/>
</dbReference>
<dbReference type="PANTHER" id="PTHR30572:SF4">
    <property type="entry name" value="ABC TRANSPORTER PERMEASE YTRF"/>
    <property type="match status" value="1"/>
</dbReference>
<feature type="transmembrane region" description="Helical" evidence="7">
    <location>
        <begin position="532"/>
        <end position="552"/>
    </location>
</feature>
<feature type="transmembrane region" description="Helical" evidence="7">
    <location>
        <begin position="975"/>
        <end position="1000"/>
    </location>
</feature>
<reference evidence="9 10" key="1">
    <citation type="submission" date="2022-07" db="EMBL/GenBank/DDBJ databases">
        <title>Novel species in genus cellulomonas.</title>
        <authorList>
            <person name="Ye L."/>
        </authorList>
    </citation>
    <scope>NUCLEOTIDE SEQUENCE [LARGE SCALE GENOMIC DNA]</scope>
    <source>
        <strain evidence="10">zg-Y908</strain>
    </source>
</reference>
<feature type="transmembrane region" description="Helical" evidence="7">
    <location>
        <begin position="1075"/>
        <end position="1099"/>
    </location>
</feature>
<sequence>MGWRSQVLLGRLRDQAAVLATVTLVTFVATTLLGTFAFLLDVTGHDAVDAALDRLPDSAVTLEANIRVRNDDTQAAVAAAEATFAETLGDLPSERSLWLTGRLWTLPREDARRAPPLGYPASSPLVPGQADLLSGAWPDAARDDAGRLQVNVPDVAAQRYGWPLGTEIPVRTLSGGTPDTWVVVGTHRLTGPASSWSRDVLDGAGHSDAFPVPGTSGTVVTDAWGPMVVAPEALLGPDVTESARLLVTPDLAGAPRGALAATRDALESGQVRLSRALGALDISGFVQTRLDATIDAASREQTVTQVGVVVVGLLLAVLATTVMLLAARLLSERRAAEGALVAARGASPAQLRSLAVVEAVVVAGVTAAVSPWAARALFVHVVDRGGLAAAGLTTPEGVPAAVGLACAAVAVVLAVALVVPAWHTSGSSSSAAHAGLVRTGADLALVALAGVALWQLVDYGAPLTPAAGGPRLDPVLVAGPALVVLGAAVLALRLVGPVARVADVLARSSRTLVAPLAAWQVSRRTSAATGTTLVVVLAVTAATFSHAFHATWRTSQLEQVDLALGADARIDDLRGDPLTSSADVRAALADAPAGSRAQPVVDRQAVVGANLGPASGSNGIDTRLLAVDAGDTAALRGRSEPTWSALLGGLVASDAPRATGVRLPGDPQWLVATVTPGTAPAASGAVYLRLAVEDDAGVQAWLGRLDVPLAGPSSLALEVPRSLGPLRVVAVSAAVLLDDAPPEVRLATTGRDRVGHVGLALHDVRVVDRAEGVTSALVAELVADAQGTPVDLGSADWAPTSHLGSSYTVVAGRDATTPDPASLPADALVLDATFDMTSIVTSSGLMSAQTWPATGPLRAVLTPGLAERAGLDPGDGFWLRVENTPVPARVHDVAPYLPGTPRGHAVLVDRTALSRAVAEAAGSDTLVDSWWVTAPDAAAPALASAVALSTDAGATVRVTERESAVSGPLRVAVPAALSLVTAAAGVLLLVGLGASAAAAVRSRRLELARLQALGAARRSLVGGLVAEHAFLVALGTGAGLVIGYGLARAVAPLLTVSPDGLRPVPSPLTVWDDGVVLALTGGLAVAGCALVAVLAALLVRRASGALLRLGDDR</sequence>
<feature type="transmembrane region" description="Helical" evidence="7">
    <location>
        <begin position="16"/>
        <end position="40"/>
    </location>
</feature>
<evidence type="ECO:0000256" key="3">
    <source>
        <dbReference type="ARBA" id="ARBA00022692"/>
    </source>
</evidence>
<evidence type="ECO:0000256" key="1">
    <source>
        <dbReference type="ARBA" id="ARBA00004651"/>
    </source>
</evidence>
<feature type="transmembrane region" description="Helical" evidence="7">
    <location>
        <begin position="351"/>
        <end position="374"/>
    </location>
</feature>
<feature type="transmembrane region" description="Helical" evidence="7">
    <location>
        <begin position="400"/>
        <end position="423"/>
    </location>
</feature>
<dbReference type="InterPro" id="IPR003838">
    <property type="entry name" value="ABC3_permease_C"/>
</dbReference>
<protein>
    <recommendedName>
        <fullName evidence="8">ABC3 transporter permease C-terminal domain-containing protein</fullName>
    </recommendedName>
</protein>
<gene>
    <name evidence="9" type="ORF">NP075_04940</name>
</gene>
<evidence type="ECO:0000313" key="9">
    <source>
        <dbReference type="EMBL" id="UUI66076.1"/>
    </source>
</evidence>